<dbReference type="PANTHER" id="PTHR24148:SF82">
    <property type="entry name" value="HETEROKARYON INCOMPATIBILITY DOMAIN-CONTAINING PROTEIN"/>
    <property type="match status" value="1"/>
</dbReference>
<keyword evidence="3" id="KW-1185">Reference proteome</keyword>
<sequence>MSSPIDSHITLQFEGFAELQQDFEFLPTNLEKPYKPLPYYLREGHYRYTPIGEGSTRVLFLLEAESFDDDLKGALLDVSLSKKLDDDFAYTALSYVWGTERSTHTISIGNETLYIGANLDSALRHIRRCDRPLLLWVDAICINQSDVQERNDQVYRMRQIYESAKDTIVYLGDQSGEKIGISAWNYLERNSSWALDANKDKDYSLPSARSSKTSDRGGLHDVYHDVLCRLWFSRVWVFQEAVVSKEISIQCGHRCILWDDFVRTVILHSDTNDPFSESLRQRDNFMMVRQIWQARVAFHLSKDRECYLPTWYKQSSNPQETQTNILDMLLRARNLRASDARDKIFALLGISTGFDWEANSTINYRMTTSQVYTTFARQFMAATEDYRLLSYLNKGSAVQSLDNSVRNWKMESERYGLILKKLEAIKKQELNRNPSTRSAVLEARLYNALREEPFAILAFRECSSQVKKLSSQREKYTGVEQLELPSWVPDWQCIPLESSEPRAIIEATATLTSDSSDVISTTNHLPNEVESFRTWLPSGPLAIHGRVIGKPSKVMSTTSLVGKNEADFEVLRHQWERGRFDLVGTFFDTTANKEVEHCLNSVGSYTISSGFDLHKRVYDIKRVLEKPPGTHYPGSYKPVSFLDYIDTSTVSPVEGSIEAHLISRARKSAGWSSEQEPPLGVTKDRGSIIDQRLIGVYDTLLEDLEAPNGVDKSQTEMPSSHLILLPPTAQFGDVVAYFPGAKLPFLVRPIKTCIIMESQVKSELTSGGLPLIDYTERYMECSIVGECWINRFAEIASDPKKFSFVFGVV</sequence>
<dbReference type="Proteomes" id="UP000717696">
    <property type="component" value="Unassembled WGS sequence"/>
</dbReference>
<evidence type="ECO:0000259" key="1">
    <source>
        <dbReference type="Pfam" id="PF06985"/>
    </source>
</evidence>
<dbReference type="EMBL" id="JAGMUU010000001">
    <property type="protein sequence ID" value="KAH7163596.1"/>
    <property type="molecule type" value="Genomic_DNA"/>
</dbReference>
<dbReference type="PANTHER" id="PTHR24148">
    <property type="entry name" value="ANKYRIN REPEAT DOMAIN-CONTAINING PROTEIN 39 HOMOLOG-RELATED"/>
    <property type="match status" value="1"/>
</dbReference>
<protein>
    <submittedName>
        <fullName evidence="2">Heterokaryon incompatibility protein-domain-containing protein</fullName>
    </submittedName>
</protein>
<dbReference type="InterPro" id="IPR052895">
    <property type="entry name" value="HetReg/Transcr_Mod"/>
</dbReference>
<dbReference type="InterPro" id="IPR010730">
    <property type="entry name" value="HET"/>
</dbReference>
<reference evidence="2" key="1">
    <citation type="journal article" date="2021" name="Nat. Commun.">
        <title>Genetic determinants of endophytism in the Arabidopsis root mycobiome.</title>
        <authorList>
            <person name="Mesny F."/>
            <person name="Miyauchi S."/>
            <person name="Thiergart T."/>
            <person name="Pickel B."/>
            <person name="Atanasova L."/>
            <person name="Karlsson M."/>
            <person name="Huettel B."/>
            <person name="Barry K.W."/>
            <person name="Haridas S."/>
            <person name="Chen C."/>
            <person name="Bauer D."/>
            <person name="Andreopoulos W."/>
            <person name="Pangilinan J."/>
            <person name="LaButti K."/>
            <person name="Riley R."/>
            <person name="Lipzen A."/>
            <person name="Clum A."/>
            <person name="Drula E."/>
            <person name="Henrissat B."/>
            <person name="Kohler A."/>
            <person name="Grigoriev I.V."/>
            <person name="Martin F.M."/>
            <person name="Hacquard S."/>
        </authorList>
    </citation>
    <scope>NUCLEOTIDE SEQUENCE</scope>
    <source>
        <strain evidence="2">MPI-CAGE-AT-0021</strain>
    </source>
</reference>
<feature type="domain" description="Heterokaryon incompatibility" evidence="1">
    <location>
        <begin position="90"/>
        <end position="240"/>
    </location>
</feature>
<gene>
    <name evidence="2" type="ORF">B0J13DRAFT_634952</name>
</gene>
<dbReference type="OrthoDB" id="20872at2759"/>
<proteinExistence type="predicted"/>
<accession>A0A9P9FJQ8</accession>
<comment type="caution">
    <text evidence="2">The sequence shown here is derived from an EMBL/GenBank/DDBJ whole genome shotgun (WGS) entry which is preliminary data.</text>
</comment>
<evidence type="ECO:0000313" key="3">
    <source>
        <dbReference type="Proteomes" id="UP000717696"/>
    </source>
</evidence>
<dbReference type="Pfam" id="PF06985">
    <property type="entry name" value="HET"/>
    <property type="match status" value="1"/>
</dbReference>
<organism evidence="2 3">
    <name type="scientific">Dactylonectria estremocensis</name>
    <dbReference type="NCBI Taxonomy" id="1079267"/>
    <lineage>
        <taxon>Eukaryota</taxon>
        <taxon>Fungi</taxon>
        <taxon>Dikarya</taxon>
        <taxon>Ascomycota</taxon>
        <taxon>Pezizomycotina</taxon>
        <taxon>Sordariomycetes</taxon>
        <taxon>Hypocreomycetidae</taxon>
        <taxon>Hypocreales</taxon>
        <taxon>Nectriaceae</taxon>
        <taxon>Dactylonectria</taxon>
    </lineage>
</organism>
<dbReference type="AlphaFoldDB" id="A0A9P9FJQ8"/>
<name>A0A9P9FJQ8_9HYPO</name>
<evidence type="ECO:0000313" key="2">
    <source>
        <dbReference type="EMBL" id="KAH7163596.1"/>
    </source>
</evidence>